<evidence type="ECO:0000256" key="6">
    <source>
        <dbReference type="ARBA" id="ARBA00019762"/>
    </source>
</evidence>
<evidence type="ECO:0000256" key="14">
    <source>
        <dbReference type="ARBA" id="ARBA00023180"/>
    </source>
</evidence>
<feature type="non-terminal residue" evidence="24">
    <location>
        <position position="1"/>
    </location>
</feature>
<evidence type="ECO:0000256" key="23">
    <source>
        <dbReference type="SAM" id="MobiDB-lite"/>
    </source>
</evidence>
<protein>
    <recommendedName>
        <fullName evidence="6">Probable glucan endo-1,3-beta-glucosidase eglC</fullName>
        <ecNumber evidence="5">3.2.1.39</ecNumber>
    </recommendedName>
    <alternativeName>
        <fullName evidence="20">Endo-1,3-beta-glucanase eglC</fullName>
    </alternativeName>
    <alternativeName>
        <fullName evidence="21">Laminarinase eglC</fullName>
    </alternativeName>
</protein>
<keyword evidence="13" id="KW-0472">Membrane</keyword>
<keyword evidence="12 24" id="KW-0378">Hydrolase</keyword>
<dbReference type="Pfam" id="PF00332">
    <property type="entry name" value="Glyco_hydro_17"/>
    <property type="match status" value="1"/>
</dbReference>
<comment type="subcellular location">
    <subcellularLocation>
        <location evidence="3">Cell membrane</location>
        <topology evidence="3">Lipid-anchor</topology>
        <topology evidence="3">GPI-anchor</topology>
    </subcellularLocation>
    <subcellularLocation>
        <location evidence="2">Secreted</location>
        <location evidence="2">Cell wall</location>
    </subcellularLocation>
</comment>
<organism evidence="24 25">
    <name type="scientific">Trichoderma citrinoviride</name>
    <dbReference type="NCBI Taxonomy" id="58853"/>
    <lineage>
        <taxon>Eukaryota</taxon>
        <taxon>Fungi</taxon>
        <taxon>Dikarya</taxon>
        <taxon>Ascomycota</taxon>
        <taxon>Pezizomycotina</taxon>
        <taxon>Sordariomycetes</taxon>
        <taxon>Hypocreomycetidae</taxon>
        <taxon>Hypocreales</taxon>
        <taxon>Hypocreaceae</taxon>
        <taxon>Trichoderma</taxon>
    </lineage>
</organism>
<evidence type="ECO:0000256" key="12">
    <source>
        <dbReference type="ARBA" id="ARBA00022801"/>
    </source>
</evidence>
<keyword evidence="8" id="KW-0134">Cell wall</keyword>
<dbReference type="InterPro" id="IPR050732">
    <property type="entry name" value="Beta-glucan_modifiers"/>
</dbReference>
<dbReference type="GO" id="GO:0009986">
    <property type="term" value="C:cell surface"/>
    <property type="evidence" value="ECO:0007669"/>
    <property type="project" value="TreeGrafter"/>
</dbReference>
<dbReference type="GO" id="GO:0098552">
    <property type="term" value="C:side of membrane"/>
    <property type="evidence" value="ECO:0007669"/>
    <property type="project" value="UniProtKB-KW"/>
</dbReference>
<keyword evidence="25" id="KW-1185">Reference proteome</keyword>
<comment type="catalytic activity">
    <reaction evidence="1">
        <text>Hydrolysis of (1-&gt;3)-beta-D-glucosidic linkages in (1-&gt;3)-beta-D-glucans.</text>
        <dbReference type="EC" id="3.2.1.39"/>
    </reaction>
</comment>
<accession>A0A2T4B3X7</accession>
<evidence type="ECO:0000256" key="10">
    <source>
        <dbReference type="ARBA" id="ARBA00022622"/>
    </source>
</evidence>
<dbReference type="GO" id="GO:0009277">
    <property type="term" value="C:fungal-type cell wall"/>
    <property type="evidence" value="ECO:0007669"/>
    <property type="project" value="TreeGrafter"/>
</dbReference>
<gene>
    <name evidence="24" type="ORF">BBK36DRAFT_1096568</name>
</gene>
<feature type="non-terminal residue" evidence="24">
    <location>
        <position position="418"/>
    </location>
</feature>
<dbReference type="OrthoDB" id="77201at2759"/>
<dbReference type="FunFam" id="3.20.20.80:FF:000233">
    <property type="entry name" value="Probable glucan endo-1,3-beta-glucosidase eglC"/>
    <property type="match status" value="1"/>
</dbReference>
<feature type="compositionally biased region" description="Low complexity" evidence="23">
    <location>
        <begin position="376"/>
        <end position="399"/>
    </location>
</feature>
<keyword evidence="18" id="KW-0624">Polysaccharide degradation</keyword>
<evidence type="ECO:0000256" key="16">
    <source>
        <dbReference type="ARBA" id="ARBA00023288"/>
    </source>
</evidence>
<evidence type="ECO:0000256" key="22">
    <source>
        <dbReference type="RuleBase" id="RU004335"/>
    </source>
</evidence>
<evidence type="ECO:0000256" key="4">
    <source>
        <dbReference type="ARBA" id="ARBA00008773"/>
    </source>
</evidence>
<evidence type="ECO:0000256" key="11">
    <source>
        <dbReference type="ARBA" id="ARBA00022729"/>
    </source>
</evidence>
<evidence type="ECO:0000256" key="9">
    <source>
        <dbReference type="ARBA" id="ARBA00022525"/>
    </source>
</evidence>
<dbReference type="GO" id="GO:0042973">
    <property type="term" value="F:glucan endo-1,3-beta-D-glucosidase activity"/>
    <property type="evidence" value="ECO:0007669"/>
    <property type="project" value="UniProtKB-EC"/>
</dbReference>
<keyword evidence="17" id="KW-0961">Cell wall biogenesis/degradation</keyword>
<evidence type="ECO:0000256" key="1">
    <source>
        <dbReference type="ARBA" id="ARBA00000382"/>
    </source>
</evidence>
<dbReference type="GeneID" id="36597211"/>
<dbReference type="GO" id="GO:0005886">
    <property type="term" value="C:plasma membrane"/>
    <property type="evidence" value="ECO:0007669"/>
    <property type="project" value="UniProtKB-SubCell"/>
</dbReference>
<evidence type="ECO:0000256" key="18">
    <source>
        <dbReference type="ARBA" id="ARBA00023326"/>
    </source>
</evidence>
<dbReference type="SUPFAM" id="SSF51445">
    <property type="entry name" value="(Trans)glycosidases"/>
    <property type="match status" value="1"/>
</dbReference>
<evidence type="ECO:0000256" key="15">
    <source>
        <dbReference type="ARBA" id="ARBA00023277"/>
    </source>
</evidence>
<dbReference type="InterPro" id="IPR017853">
    <property type="entry name" value="GH"/>
</dbReference>
<dbReference type="PANTHER" id="PTHR16631:SF13">
    <property type="entry name" value="GLUCAN ENDO-1,3-BETA-GLUCOSIDASE EGLC-RELATED"/>
    <property type="match status" value="1"/>
</dbReference>
<evidence type="ECO:0000313" key="25">
    <source>
        <dbReference type="Proteomes" id="UP000241546"/>
    </source>
</evidence>
<dbReference type="GO" id="GO:0005576">
    <property type="term" value="C:extracellular region"/>
    <property type="evidence" value="ECO:0007669"/>
    <property type="project" value="TreeGrafter"/>
</dbReference>
<dbReference type="AlphaFoldDB" id="A0A2T4B3X7"/>
<dbReference type="GO" id="GO:0000272">
    <property type="term" value="P:polysaccharide catabolic process"/>
    <property type="evidence" value="ECO:0007669"/>
    <property type="project" value="UniProtKB-KW"/>
</dbReference>
<evidence type="ECO:0000313" key="24">
    <source>
        <dbReference type="EMBL" id="PTB63948.1"/>
    </source>
</evidence>
<keyword evidence="10" id="KW-0336">GPI-anchor</keyword>
<name>A0A2T4B3X7_9HYPO</name>
<dbReference type="PANTHER" id="PTHR16631">
    <property type="entry name" value="GLUCAN 1,3-BETA-GLUCOSIDASE"/>
    <property type="match status" value="1"/>
</dbReference>
<evidence type="ECO:0000256" key="13">
    <source>
        <dbReference type="ARBA" id="ARBA00023136"/>
    </source>
</evidence>
<evidence type="ECO:0000256" key="2">
    <source>
        <dbReference type="ARBA" id="ARBA00004191"/>
    </source>
</evidence>
<keyword evidence="16" id="KW-0449">Lipoprotein</keyword>
<evidence type="ECO:0000256" key="20">
    <source>
        <dbReference type="ARBA" id="ARBA00032134"/>
    </source>
</evidence>
<dbReference type="Proteomes" id="UP000241546">
    <property type="component" value="Unassembled WGS sequence"/>
</dbReference>
<dbReference type="EMBL" id="KZ680218">
    <property type="protein sequence ID" value="PTB63948.1"/>
    <property type="molecule type" value="Genomic_DNA"/>
</dbReference>
<comment type="similarity">
    <text evidence="4 22">Belongs to the glycosyl hydrolase 17 family.</text>
</comment>
<dbReference type="InterPro" id="IPR000490">
    <property type="entry name" value="Glyco_hydro_17"/>
</dbReference>
<evidence type="ECO:0000256" key="17">
    <source>
        <dbReference type="ARBA" id="ARBA00023316"/>
    </source>
</evidence>
<keyword evidence="11" id="KW-0732">Signal</keyword>
<keyword evidence="14" id="KW-0325">Glycoprotein</keyword>
<comment type="function">
    <text evidence="19">Glucanases play a role in cell expansion during growth, in cell-cell fusion during mating, and in spore release during sporulation. This enzyme may be involved in beta-glucan degradation and also function biosynthetically as a transglycosylase.</text>
</comment>
<sequence length="418" mass="42485">LATAISAVNAAYQGFNYGSTFTNGQPKAQSDFEAEFKTAAGLDGTDGAFTSARLYTMIQAGTANTPISAIPAALSTKTSLLLGLWASGGDAAFANEMAALKSTISQYCDQSLGDLVAGISVGSEDLYRITPTGIASNAGAGAQPATLVNYIGQVRDAIKGSCLADAPVGHVDTWNAWVLDSNKPVIDAVDWLGMDTYPYYENTNTNSIANAQSLYQAALTKIQNAGPGKPVWVTETGWPVSGPKSGLAVASTANAREYWLQVGCPNFGKVNVWWYTLQDAAPDAPNPTFGVIGSELTEKPLYDLSCKDTSAVETQTTVSEQTTTAVAQTSVSEVFTTTFPTASAPTSVIVIVPTTLASAPFPSANSTSAAGGGGSPSASAPGSGPSSPSTSNIPGSSGSKLSSFGAAAAAIAVAAIAL</sequence>
<keyword evidence="9" id="KW-0964">Secreted</keyword>
<evidence type="ECO:0000256" key="8">
    <source>
        <dbReference type="ARBA" id="ARBA00022512"/>
    </source>
</evidence>
<evidence type="ECO:0000256" key="3">
    <source>
        <dbReference type="ARBA" id="ARBA00004609"/>
    </source>
</evidence>
<dbReference type="EC" id="3.2.1.39" evidence="5"/>
<dbReference type="RefSeq" id="XP_024747268.1">
    <property type="nucleotide sequence ID" value="XM_024889092.1"/>
</dbReference>
<evidence type="ECO:0000256" key="21">
    <source>
        <dbReference type="ARBA" id="ARBA00032906"/>
    </source>
</evidence>
<dbReference type="GO" id="GO:0071555">
    <property type="term" value="P:cell wall organization"/>
    <property type="evidence" value="ECO:0007669"/>
    <property type="project" value="UniProtKB-KW"/>
</dbReference>
<evidence type="ECO:0000256" key="5">
    <source>
        <dbReference type="ARBA" id="ARBA00012780"/>
    </source>
</evidence>
<reference evidence="25" key="1">
    <citation type="submission" date="2016-07" db="EMBL/GenBank/DDBJ databases">
        <title>Multiple horizontal gene transfer events from other fungi enriched the ability of initially mycotrophic Trichoderma (Ascomycota) to feed on dead plant biomass.</title>
        <authorList>
            <consortium name="DOE Joint Genome Institute"/>
            <person name="Atanasova L."/>
            <person name="Chenthamara K."/>
            <person name="Zhang J."/>
            <person name="Grujic M."/>
            <person name="Henrissat B."/>
            <person name="Kuo A."/>
            <person name="Aerts A."/>
            <person name="Salamov A."/>
            <person name="Lipzen A."/>
            <person name="Labutti K."/>
            <person name="Barry K."/>
            <person name="Miao Y."/>
            <person name="Rahimi M.J."/>
            <person name="Shen Q."/>
            <person name="Grigoriev I.V."/>
            <person name="Kubicek C.P."/>
            <person name="Druzhinina I.S."/>
        </authorList>
    </citation>
    <scope>NUCLEOTIDE SEQUENCE [LARGE SCALE GENOMIC DNA]</scope>
    <source>
        <strain evidence="25">TUCIM 6016</strain>
    </source>
</reference>
<proteinExistence type="inferred from homology"/>
<evidence type="ECO:0000256" key="7">
    <source>
        <dbReference type="ARBA" id="ARBA00022475"/>
    </source>
</evidence>
<dbReference type="Gene3D" id="3.20.20.80">
    <property type="entry name" value="Glycosidases"/>
    <property type="match status" value="1"/>
</dbReference>
<keyword evidence="15" id="KW-0119">Carbohydrate metabolism</keyword>
<feature type="region of interest" description="Disordered" evidence="23">
    <location>
        <begin position="363"/>
        <end position="401"/>
    </location>
</feature>
<keyword evidence="7" id="KW-1003">Cell membrane</keyword>
<evidence type="ECO:0000256" key="19">
    <source>
        <dbReference type="ARBA" id="ARBA00025152"/>
    </source>
</evidence>